<dbReference type="InterPro" id="IPR036390">
    <property type="entry name" value="WH_DNA-bd_sf"/>
</dbReference>
<dbReference type="GO" id="GO:0003700">
    <property type="term" value="F:DNA-binding transcription factor activity"/>
    <property type="evidence" value="ECO:0007669"/>
    <property type="project" value="InterPro"/>
</dbReference>
<evidence type="ECO:0000313" key="3">
    <source>
        <dbReference type="Proteomes" id="UP000307768"/>
    </source>
</evidence>
<dbReference type="SMART" id="SM00418">
    <property type="entry name" value="HTH_ARSR"/>
    <property type="match status" value="1"/>
</dbReference>
<organism evidence="2 3">
    <name type="scientific">Mumia zhuanghuii</name>
    <dbReference type="NCBI Taxonomy" id="2585211"/>
    <lineage>
        <taxon>Bacteria</taxon>
        <taxon>Bacillati</taxon>
        <taxon>Actinomycetota</taxon>
        <taxon>Actinomycetes</taxon>
        <taxon>Propionibacteriales</taxon>
        <taxon>Nocardioidaceae</taxon>
        <taxon>Mumia</taxon>
    </lineage>
</organism>
<dbReference type="Gene3D" id="6.10.140.2180">
    <property type="match status" value="1"/>
</dbReference>
<dbReference type="SUPFAM" id="SSF46785">
    <property type="entry name" value="Winged helix' DNA-binding domain"/>
    <property type="match status" value="1"/>
</dbReference>
<dbReference type="InterPro" id="IPR036388">
    <property type="entry name" value="WH-like_DNA-bd_sf"/>
</dbReference>
<protein>
    <submittedName>
        <fullName evidence="2">Helix-turn-helix domain-containing protein</fullName>
    </submittedName>
</protein>
<evidence type="ECO:0000259" key="1">
    <source>
        <dbReference type="SMART" id="SM00418"/>
    </source>
</evidence>
<dbReference type="Proteomes" id="UP000307768">
    <property type="component" value="Unassembled WGS sequence"/>
</dbReference>
<comment type="caution">
    <text evidence="2">The sequence shown here is derived from an EMBL/GenBank/DDBJ whole genome shotgun (WGS) entry which is preliminary data.</text>
</comment>
<name>A0A5Q6RJA5_9ACTN</name>
<dbReference type="OrthoDB" id="5949858at2"/>
<gene>
    <name evidence="2" type="ORF">FE697_020210</name>
</gene>
<reference evidence="2 3" key="1">
    <citation type="submission" date="2019-09" db="EMBL/GenBank/DDBJ databases">
        <title>Mumia zhuanghuii sp. nov. isolated from the intestinal contents of plateau pika (Ochotona curzoniae) in the Qinghai-Tibet plateau of China.</title>
        <authorList>
            <person name="Tian Z."/>
        </authorList>
    </citation>
    <scope>NUCLEOTIDE SEQUENCE [LARGE SCALE GENOMIC DNA]</scope>
    <source>
        <strain evidence="3">350</strain>
    </source>
</reference>
<proteinExistence type="predicted"/>
<dbReference type="Gene3D" id="1.10.10.10">
    <property type="entry name" value="Winged helix-like DNA-binding domain superfamily/Winged helix DNA-binding domain"/>
    <property type="match status" value="1"/>
</dbReference>
<accession>A0A5Q6RJA5</accession>
<dbReference type="CDD" id="cd00090">
    <property type="entry name" value="HTH_ARSR"/>
    <property type="match status" value="1"/>
</dbReference>
<dbReference type="InterPro" id="IPR001845">
    <property type="entry name" value="HTH_ArsR_DNA-bd_dom"/>
</dbReference>
<dbReference type="InterPro" id="IPR011991">
    <property type="entry name" value="ArsR-like_HTH"/>
</dbReference>
<feature type="domain" description="HTH arsR-type" evidence="1">
    <location>
        <begin position="9"/>
        <end position="88"/>
    </location>
</feature>
<sequence>MGESPIADVVMHPVRLQIIKQLGGRQLTTSQLREALPGVTTATLYRHVAKLVDAGILTVVGERRVRGAVERTLALGDRMARVDQAELRAMSDAQLRTAFLTFIADVSDTFDRAVANGDESARDFLGFGEGPLYVTQEDLASIQAALGELLAPYRAERAGCRRVTLATILLPEDL</sequence>
<dbReference type="EMBL" id="VDFQ02000007">
    <property type="protein sequence ID" value="KAA1418164.1"/>
    <property type="molecule type" value="Genomic_DNA"/>
</dbReference>
<dbReference type="AlphaFoldDB" id="A0A5Q6RJA5"/>
<evidence type="ECO:0000313" key="2">
    <source>
        <dbReference type="EMBL" id="KAA1418164.1"/>
    </source>
</evidence>
<dbReference type="Pfam" id="PF12840">
    <property type="entry name" value="HTH_20"/>
    <property type="match status" value="1"/>
</dbReference>
<dbReference type="RefSeq" id="WP_149771453.1">
    <property type="nucleotide sequence ID" value="NZ_VDFQ02000007.1"/>
</dbReference>